<evidence type="ECO:0000256" key="1">
    <source>
        <dbReference type="ARBA" id="ARBA00000971"/>
    </source>
</evidence>
<feature type="region of interest" description="Disordered" evidence="10">
    <location>
        <begin position="1"/>
        <end position="31"/>
    </location>
</feature>
<keyword evidence="6 8" id="KW-0697">Rotamase</keyword>
<feature type="repeat" description="TPR" evidence="9">
    <location>
        <begin position="493"/>
        <end position="526"/>
    </location>
</feature>
<dbReference type="InterPro" id="IPR001179">
    <property type="entry name" value="PPIase_FKBP_dom"/>
</dbReference>
<dbReference type="Gene3D" id="3.10.50.40">
    <property type="match status" value="3"/>
</dbReference>
<dbReference type="SMART" id="SM00028">
    <property type="entry name" value="TPR"/>
    <property type="match status" value="3"/>
</dbReference>
<evidence type="ECO:0000256" key="4">
    <source>
        <dbReference type="ARBA" id="ARBA00022737"/>
    </source>
</evidence>
<dbReference type="PROSITE" id="PS50059">
    <property type="entry name" value="FKBP_PPIASE"/>
    <property type="match status" value="3"/>
</dbReference>
<dbReference type="AlphaFoldDB" id="A0A218X6Q0"/>
<dbReference type="PROSITE" id="PS50005">
    <property type="entry name" value="TPR"/>
    <property type="match status" value="1"/>
</dbReference>
<dbReference type="SUPFAM" id="SSF48452">
    <property type="entry name" value="TPR-like"/>
    <property type="match status" value="1"/>
</dbReference>
<evidence type="ECO:0000256" key="5">
    <source>
        <dbReference type="ARBA" id="ARBA00022803"/>
    </source>
</evidence>
<dbReference type="InterPro" id="IPR050754">
    <property type="entry name" value="FKBP4/5/8-like"/>
</dbReference>
<feature type="compositionally biased region" description="Acidic residues" evidence="10">
    <location>
        <begin position="17"/>
        <end position="29"/>
    </location>
</feature>
<dbReference type="InterPro" id="IPR046357">
    <property type="entry name" value="PPIase_dom_sf"/>
</dbReference>
<sequence length="605" mass="66573">MAAASSVAVKGGRLPELEDDDELDEEPGEVIESAPPLKVGEERELRGSGLRKKLLRRGRGWETPEFGDEVTVHLVGTLLDGTRFDSMRDRDEPLTFKLGHGQVVSGLDHGIITMNKGEHALFTVPPELGYGAAGRDNVPPNVALQFEVELVSWITVVDICKDGGIIKKIVDRGMRDEQPTDLDEVLVKYQARLLDGTIVWETPEEGIEFYVKDGHLCPALSKAIMTMKRGEKVILTVQPQYAFGGENNCLSGAPHNVPSNSALCIDLQLVSFKSVIDITGDAKVLKKILKEGEGAVTANEGASVTVRYVAQLEDGTVYERKGFDGEQPLNFVTDEEQVIAGLDRAAATMKKGEHAIVSVNHEYGFGTLEAQQDLAIVPPCSNLVYEVEMLDFIKEKAPWEMTDTERIEAAGRKKEEGNVLFKAGKYQRAAKKYDKAADYVGEDGNFGDGDQKLVKALRVYCWLNGAACSLKLNDFKEAINLCSKVLDIEFQNVKALYRRAQAYMETADLLLAEVDIKKALEVDPANRELKLLHRNLQQLQAESNRRDAKIFANMFTWTSKDSSAPSKKLKVENACSKEEEGVPVEIERTADSSVPVGKGTAPNST</sequence>
<feature type="domain" description="PPIase FKBP-type" evidence="11">
    <location>
        <begin position="182"/>
        <end position="273"/>
    </location>
</feature>
<feature type="domain" description="PPIase FKBP-type" evidence="11">
    <location>
        <begin position="301"/>
        <end position="393"/>
    </location>
</feature>
<comment type="caution">
    <text evidence="12">The sequence shown here is derived from an EMBL/GenBank/DDBJ whole genome shotgun (WGS) entry which is preliminary data.</text>
</comment>
<dbReference type="EMBL" id="MTKT01002214">
    <property type="protein sequence ID" value="OWM80613.1"/>
    <property type="molecule type" value="Genomic_DNA"/>
</dbReference>
<dbReference type="PANTHER" id="PTHR46512">
    <property type="entry name" value="PEPTIDYLPROLYL ISOMERASE"/>
    <property type="match status" value="1"/>
</dbReference>
<comment type="catalytic activity">
    <reaction evidence="1 8">
        <text>[protein]-peptidylproline (omega=180) = [protein]-peptidylproline (omega=0)</text>
        <dbReference type="Rhea" id="RHEA:16237"/>
        <dbReference type="Rhea" id="RHEA-COMP:10747"/>
        <dbReference type="Rhea" id="RHEA-COMP:10748"/>
        <dbReference type="ChEBI" id="CHEBI:83833"/>
        <dbReference type="ChEBI" id="CHEBI:83834"/>
        <dbReference type="EC" id="5.2.1.8"/>
    </reaction>
</comment>
<dbReference type="InterPro" id="IPR019734">
    <property type="entry name" value="TPR_rpt"/>
</dbReference>
<dbReference type="EC" id="5.2.1.8" evidence="3 8"/>
<evidence type="ECO:0000313" key="13">
    <source>
        <dbReference type="Proteomes" id="UP000197138"/>
    </source>
</evidence>
<dbReference type="InterPro" id="IPR011990">
    <property type="entry name" value="TPR-like_helical_dom_sf"/>
</dbReference>
<keyword evidence="7 8" id="KW-0413">Isomerase</keyword>
<evidence type="ECO:0000256" key="9">
    <source>
        <dbReference type="PROSITE-ProRule" id="PRU00339"/>
    </source>
</evidence>
<dbReference type="Pfam" id="PF00254">
    <property type="entry name" value="FKBP_C"/>
    <property type="match status" value="3"/>
</dbReference>
<dbReference type="FunFam" id="1.25.40.10:FF:000008">
    <property type="entry name" value="Peptidylprolyl isomerase"/>
    <property type="match status" value="1"/>
</dbReference>
<gene>
    <name evidence="12" type="ORF">CDL15_Pgr006643</name>
</gene>
<evidence type="ECO:0000256" key="3">
    <source>
        <dbReference type="ARBA" id="ARBA00013194"/>
    </source>
</evidence>
<feature type="region of interest" description="Disordered" evidence="10">
    <location>
        <begin position="560"/>
        <end position="605"/>
    </location>
</feature>
<dbReference type="SUPFAM" id="SSF54534">
    <property type="entry name" value="FKBP-like"/>
    <property type="match status" value="3"/>
</dbReference>
<reference evidence="13" key="1">
    <citation type="journal article" date="2017" name="Plant J.">
        <title>The pomegranate (Punica granatum L.) genome and the genomics of punicalagin biosynthesis.</title>
        <authorList>
            <person name="Qin G."/>
            <person name="Xu C."/>
            <person name="Ming R."/>
            <person name="Tang H."/>
            <person name="Guyot R."/>
            <person name="Kramer E.M."/>
            <person name="Hu Y."/>
            <person name="Yi X."/>
            <person name="Qi Y."/>
            <person name="Xu X."/>
            <person name="Gao Z."/>
            <person name="Pan H."/>
            <person name="Jian J."/>
            <person name="Tian Y."/>
            <person name="Yue Z."/>
            <person name="Xu Y."/>
        </authorList>
    </citation>
    <scope>NUCLEOTIDE SEQUENCE [LARGE SCALE GENOMIC DNA]</scope>
    <source>
        <strain evidence="13">cv. Dabenzi</strain>
    </source>
</reference>
<dbReference type="FunFam" id="3.10.50.40:FF:000017">
    <property type="entry name" value="Peptidylprolyl isomerase"/>
    <property type="match status" value="1"/>
</dbReference>
<accession>A0A218X6Q0</accession>
<feature type="compositionally biased region" description="Basic and acidic residues" evidence="10">
    <location>
        <begin position="569"/>
        <end position="590"/>
    </location>
</feature>
<comment type="similarity">
    <text evidence="2">Belongs to the FKBP-type PPIase family.</text>
</comment>
<protein>
    <recommendedName>
        <fullName evidence="3 8">peptidylprolyl isomerase</fullName>
        <ecNumber evidence="3 8">5.2.1.8</ecNumber>
    </recommendedName>
</protein>
<dbReference type="Proteomes" id="UP000197138">
    <property type="component" value="Unassembled WGS sequence"/>
</dbReference>
<name>A0A218X6Q0_PUNGR</name>
<evidence type="ECO:0000256" key="7">
    <source>
        <dbReference type="ARBA" id="ARBA00023235"/>
    </source>
</evidence>
<evidence type="ECO:0000313" key="12">
    <source>
        <dbReference type="EMBL" id="OWM80613.1"/>
    </source>
</evidence>
<evidence type="ECO:0000256" key="2">
    <source>
        <dbReference type="ARBA" id="ARBA00006577"/>
    </source>
</evidence>
<proteinExistence type="inferred from homology"/>
<evidence type="ECO:0000256" key="10">
    <source>
        <dbReference type="SAM" id="MobiDB-lite"/>
    </source>
</evidence>
<evidence type="ECO:0000256" key="6">
    <source>
        <dbReference type="ARBA" id="ARBA00023110"/>
    </source>
</evidence>
<dbReference type="PANTHER" id="PTHR46512:SF9">
    <property type="entry name" value="PEPTIDYLPROLYL ISOMERASE"/>
    <property type="match status" value="1"/>
</dbReference>
<dbReference type="GO" id="GO:0003755">
    <property type="term" value="F:peptidyl-prolyl cis-trans isomerase activity"/>
    <property type="evidence" value="ECO:0007669"/>
    <property type="project" value="UniProtKB-KW"/>
</dbReference>
<keyword evidence="4" id="KW-0677">Repeat</keyword>
<feature type="domain" description="PPIase FKBP-type" evidence="11">
    <location>
        <begin position="67"/>
        <end position="154"/>
    </location>
</feature>
<organism evidence="12 13">
    <name type="scientific">Punica granatum</name>
    <name type="common">Pomegranate</name>
    <dbReference type="NCBI Taxonomy" id="22663"/>
    <lineage>
        <taxon>Eukaryota</taxon>
        <taxon>Viridiplantae</taxon>
        <taxon>Streptophyta</taxon>
        <taxon>Embryophyta</taxon>
        <taxon>Tracheophyta</taxon>
        <taxon>Spermatophyta</taxon>
        <taxon>Magnoliopsida</taxon>
        <taxon>eudicotyledons</taxon>
        <taxon>Gunneridae</taxon>
        <taxon>Pentapetalae</taxon>
        <taxon>rosids</taxon>
        <taxon>malvids</taxon>
        <taxon>Myrtales</taxon>
        <taxon>Lythraceae</taxon>
        <taxon>Punica</taxon>
    </lineage>
</organism>
<evidence type="ECO:0000259" key="11">
    <source>
        <dbReference type="PROSITE" id="PS50059"/>
    </source>
</evidence>
<keyword evidence="5 9" id="KW-0802">TPR repeat</keyword>
<evidence type="ECO:0000256" key="8">
    <source>
        <dbReference type="PROSITE-ProRule" id="PRU00277"/>
    </source>
</evidence>
<dbReference type="Gene3D" id="1.25.40.10">
    <property type="entry name" value="Tetratricopeptide repeat domain"/>
    <property type="match status" value="1"/>
</dbReference>